<dbReference type="InterPro" id="IPR029062">
    <property type="entry name" value="Class_I_gatase-like"/>
</dbReference>
<dbReference type="PANTHER" id="PTHR30237">
    <property type="entry name" value="MURAMOYLTETRAPEPTIDE CARBOXYPEPTIDASE"/>
    <property type="match status" value="1"/>
</dbReference>
<keyword evidence="2 9" id="KW-0121">Carboxypeptidase</keyword>
<dbReference type="Gene3D" id="3.40.50.10740">
    <property type="entry name" value="Class I glutamine amidotransferase-like"/>
    <property type="match status" value="1"/>
</dbReference>
<dbReference type="InterPro" id="IPR027461">
    <property type="entry name" value="Carboxypeptidase_A_C_sf"/>
</dbReference>
<dbReference type="Pfam" id="PF17676">
    <property type="entry name" value="Peptidase_S66C"/>
    <property type="match status" value="1"/>
</dbReference>
<evidence type="ECO:0000256" key="6">
    <source>
        <dbReference type="PIRSR" id="PIRSR028757-1"/>
    </source>
</evidence>
<dbReference type="CDD" id="cd07025">
    <property type="entry name" value="Peptidase_S66"/>
    <property type="match status" value="1"/>
</dbReference>
<proteinExistence type="inferred from homology"/>
<name>A0A845HXD8_9BURK</name>
<dbReference type="PIRSF" id="PIRSF028757">
    <property type="entry name" value="LD-carboxypeptidase"/>
    <property type="match status" value="1"/>
</dbReference>
<dbReference type="RefSeq" id="WP_161035370.1">
    <property type="nucleotide sequence ID" value="NZ_WWCL01000002.1"/>
</dbReference>
<dbReference type="InterPro" id="IPR003507">
    <property type="entry name" value="S66_fam"/>
</dbReference>
<keyword evidence="10" id="KW-1185">Reference proteome</keyword>
<dbReference type="SUPFAM" id="SSF52317">
    <property type="entry name" value="Class I glutamine amidotransferase-like"/>
    <property type="match status" value="1"/>
</dbReference>
<protein>
    <submittedName>
        <fullName evidence="9">Muramoyltetrapeptide carboxypeptidase</fullName>
        <ecNumber evidence="9">3.4.17.13</ecNumber>
    </submittedName>
</protein>
<keyword evidence="4 9" id="KW-0378">Hydrolase</keyword>
<dbReference type="GO" id="GO:0106415">
    <property type="term" value="F:muramoyltetrapeptide carboxypeptidase activity"/>
    <property type="evidence" value="ECO:0007669"/>
    <property type="project" value="UniProtKB-EC"/>
</dbReference>
<dbReference type="GO" id="GO:0006508">
    <property type="term" value="P:proteolysis"/>
    <property type="evidence" value="ECO:0007669"/>
    <property type="project" value="UniProtKB-KW"/>
</dbReference>
<dbReference type="Gene3D" id="3.50.30.60">
    <property type="entry name" value="LD-carboxypeptidase A C-terminal domain-like"/>
    <property type="match status" value="1"/>
</dbReference>
<dbReference type="GO" id="GO:0008236">
    <property type="term" value="F:serine-type peptidase activity"/>
    <property type="evidence" value="ECO:0007669"/>
    <property type="project" value="UniProtKB-KW"/>
</dbReference>
<feature type="active site" description="Charge relay system" evidence="6">
    <location>
        <position position="204"/>
    </location>
</feature>
<accession>A0A845HXD8</accession>
<dbReference type="SUPFAM" id="SSF141986">
    <property type="entry name" value="LD-carboxypeptidase A C-terminal domain-like"/>
    <property type="match status" value="1"/>
</dbReference>
<sequence>MTTLPFGMAIAATGGYAPDYPAVEAGIARLRQQGYLIHNYYQHDARHQRFAGTDEARLAQLYAAAEDPDVEVVLALRGSYGMSRLLPHIDFDRLAASGKLFVGYSDFTAFQMAYMKQTGCISFAGPMFCGDYARETLVGYTMQQFHNCLRGPLHQVLGEVAAEGSDNPEVDVRGQLWGGNLAMLVSLLGTPYFAAQPGGILFLEDISEHPYRIERMVLQLFYAGALAGQQALVLGDFSGYKLSPYDNGYDFEAMLAYLRSVLPLPVLTGLPFGHIERRATLPYGAMAHLSSTARTLELTLSEYPTLRG</sequence>
<dbReference type="PANTHER" id="PTHR30237:SF2">
    <property type="entry name" value="MUREIN TETRAPEPTIDE CARBOXYPEPTIDASE"/>
    <property type="match status" value="1"/>
</dbReference>
<dbReference type="Proteomes" id="UP000444316">
    <property type="component" value="Unassembled WGS sequence"/>
</dbReference>
<dbReference type="NCBIfam" id="NF008424">
    <property type="entry name" value="PRK11253.1"/>
    <property type="match status" value="1"/>
</dbReference>
<dbReference type="InterPro" id="IPR040449">
    <property type="entry name" value="Peptidase_S66_N"/>
</dbReference>
<evidence type="ECO:0000256" key="3">
    <source>
        <dbReference type="ARBA" id="ARBA00022670"/>
    </source>
</evidence>
<keyword evidence="3" id="KW-0645">Protease</keyword>
<evidence type="ECO:0000256" key="5">
    <source>
        <dbReference type="ARBA" id="ARBA00022825"/>
    </source>
</evidence>
<evidence type="ECO:0000256" key="2">
    <source>
        <dbReference type="ARBA" id="ARBA00022645"/>
    </source>
</evidence>
<dbReference type="EMBL" id="WWCL01000002">
    <property type="protein sequence ID" value="MYN45820.1"/>
    <property type="molecule type" value="Genomic_DNA"/>
</dbReference>
<dbReference type="InterPro" id="IPR027478">
    <property type="entry name" value="LdcA_N"/>
</dbReference>
<organism evidence="9 10">
    <name type="scientific">Duganella fentianensis</name>
    <dbReference type="NCBI Taxonomy" id="2692177"/>
    <lineage>
        <taxon>Bacteria</taxon>
        <taxon>Pseudomonadati</taxon>
        <taxon>Pseudomonadota</taxon>
        <taxon>Betaproteobacteria</taxon>
        <taxon>Burkholderiales</taxon>
        <taxon>Oxalobacteraceae</taxon>
        <taxon>Telluria group</taxon>
        <taxon>Duganella</taxon>
    </lineage>
</organism>
<keyword evidence="5" id="KW-0720">Serine protease</keyword>
<gene>
    <name evidence="9" type="primary">ldcA</name>
    <name evidence="9" type="ORF">GTP23_12255</name>
</gene>
<feature type="domain" description="LD-carboxypeptidase C-terminal" evidence="8">
    <location>
        <begin position="173"/>
        <end position="289"/>
    </location>
</feature>
<evidence type="ECO:0000256" key="4">
    <source>
        <dbReference type="ARBA" id="ARBA00022801"/>
    </source>
</evidence>
<feature type="domain" description="LD-carboxypeptidase N-terminal" evidence="7">
    <location>
        <begin position="10"/>
        <end position="125"/>
    </location>
</feature>
<evidence type="ECO:0000313" key="9">
    <source>
        <dbReference type="EMBL" id="MYN45820.1"/>
    </source>
</evidence>
<evidence type="ECO:0000313" key="10">
    <source>
        <dbReference type="Proteomes" id="UP000444316"/>
    </source>
</evidence>
<dbReference type="AlphaFoldDB" id="A0A845HXD8"/>
<feature type="active site" description="Charge relay system" evidence="6">
    <location>
        <position position="274"/>
    </location>
</feature>
<evidence type="ECO:0000259" key="8">
    <source>
        <dbReference type="Pfam" id="PF17676"/>
    </source>
</evidence>
<comment type="similarity">
    <text evidence="1">Belongs to the peptidase S66 family.</text>
</comment>
<dbReference type="InterPro" id="IPR040921">
    <property type="entry name" value="Peptidase_S66C"/>
</dbReference>
<dbReference type="EC" id="3.4.17.13" evidence="9"/>
<comment type="caution">
    <text evidence="9">The sequence shown here is derived from an EMBL/GenBank/DDBJ whole genome shotgun (WGS) entry which is preliminary data.</text>
</comment>
<evidence type="ECO:0000256" key="1">
    <source>
        <dbReference type="ARBA" id="ARBA00010233"/>
    </source>
</evidence>
<evidence type="ECO:0000259" key="7">
    <source>
        <dbReference type="Pfam" id="PF02016"/>
    </source>
</evidence>
<reference evidence="9" key="1">
    <citation type="submission" date="2019-12" db="EMBL/GenBank/DDBJ databases">
        <title>Novel species isolated from a subtropical stream in China.</title>
        <authorList>
            <person name="Lu H."/>
        </authorList>
    </citation>
    <scope>NUCLEOTIDE SEQUENCE [LARGE SCALE GENOMIC DNA]</scope>
    <source>
        <strain evidence="9">FT93W</strain>
    </source>
</reference>
<dbReference type="Pfam" id="PF02016">
    <property type="entry name" value="Peptidase_S66"/>
    <property type="match status" value="1"/>
</dbReference>
<feature type="active site" description="Nucleophile" evidence="6">
    <location>
        <position position="105"/>
    </location>
</feature>